<keyword evidence="2" id="KW-1185">Reference proteome</keyword>
<comment type="caution">
    <text evidence="1">The sequence shown here is derived from an EMBL/GenBank/DDBJ whole genome shotgun (WGS) entry which is preliminary data.</text>
</comment>
<protein>
    <submittedName>
        <fullName evidence="1">Uncharacterized protein</fullName>
    </submittedName>
</protein>
<dbReference type="EMBL" id="CM042882">
    <property type="protein sequence ID" value="KAI4383911.1"/>
    <property type="molecule type" value="Genomic_DNA"/>
</dbReference>
<reference evidence="2" key="1">
    <citation type="journal article" date="2023" name="Front. Plant Sci.">
        <title>Chromosomal-level genome assembly of Melastoma candidum provides insights into trichome evolution.</title>
        <authorList>
            <person name="Zhong Y."/>
            <person name="Wu W."/>
            <person name="Sun C."/>
            <person name="Zou P."/>
            <person name="Liu Y."/>
            <person name="Dai S."/>
            <person name="Zhou R."/>
        </authorList>
    </citation>
    <scope>NUCLEOTIDE SEQUENCE [LARGE SCALE GENOMIC DNA]</scope>
</reference>
<evidence type="ECO:0000313" key="1">
    <source>
        <dbReference type="EMBL" id="KAI4383911.1"/>
    </source>
</evidence>
<gene>
    <name evidence="1" type="ORF">MLD38_009698</name>
</gene>
<accession>A0ACB9RXI3</accession>
<name>A0ACB9RXI3_9MYRT</name>
<sequence>MASVVVSFSPVEDAEALWGACQGWGTDEKAIISILGHRNAAQRREIRQAYHHLYHEDLLNLLQSELSGDFEKAVYLWILDPADRDAVLVNAALKKPSVDYRAIIEISCIPSAEELLEVRRAYRIRYKRSMEEDVASHTIGDVRKLLVALVSSYRYEGDEVDLQLAESEAGILRDAIKDKALNHEEVIRILTTRSKLQLRATFNSFKDENGTSITKGMHNAKHEGFPSAVRAVVRCINNHKKYYEKVLRNAIEKFGTDEDVITRVIATRAEKDMKEIKDLYYKRNSVTLDQALMKETSGDYKAFVLALLGNQD</sequence>
<proteinExistence type="predicted"/>
<evidence type="ECO:0000313" key="2">
    <source>
        <dbReference type="Proteomes" id="UP001057402"/>
    </source>
</evidence>
<organism evidence="1 2">
    <name type="scientific">Melastoma candidum</name>
    <dbReference type="NCBI Taxonomy" id="119954"/>
    <lineage>
        <taxon>Eukaryota</taxon>
        <taxon>Viridiplantae</taxon>
        <taxon>Streptophyta</taxon>
        <taxon>Embryophyta</taxon>
        <taxon>Tracheophyta</taxon>
        <taxon>Spermatophyta</taxon>
        <taxon>Magnoliopsida</taxon>
        <taxon>eudicotyledons</taxon>
        <taxon>Gunneridae</taxon>
        <taxon>Pentapetalae</taxon>
        <taxon>rosids</taxon>
        <taxon>malvids</taxon>
        <taxon>Myrtales</taxon>
        <taxon>Melastomataceae</taxon>
        <taxon>Melastomatoideae</taxon>
        <taxon>Melastomateae</taxon>
        <taxon>Melastoma</taxon>
    </lineage>
</organism>
<dbReference type="Proteomes" id="UP001057402">
    <property type="component" value="Chromosome 3"/>
</dbReference>